<accession>A0A514D2Z9</accession>
<evidence type="ECO:0000256" key="5">
    <source>
        <dbReference type="ARBA" id="ARBA00023104"/>
    </source>
</evidence>
<keyword evidence="5" id="KW-1175">Viral attachment to host cell pilus</keyword>
<keyword evidence="3" id="KW-1161">Viral attachment to host cell</keyword>
<proteinExistence type="inferred from homology"/>
<dbReference type="EMBL" id="MN033779">
    <property type="protein sequence ID" value="QDH87992.1"/>
    <property type="molecule type" value="Genomic_RNA"/>
</dbReference>
<name>A0A514D2Z9_9VIRU</name>
<evidence type="ECO:0000256" key="3">
    <source>
        <dbReference type="ARBA" id="ARBA00022804"/>
    </source>
</evidence>
<evidence type="ECO:0000256" key="4">
    <source>
        <dbReference type="ARBA" id="ARBA00022844"/>
    </source>
</evidence>
<sequence length="410" mass="45542">MVLAAYSQNKPGTFTAYSSAVINNDRYGSSNVETSQAYPIGDTLSGFKNSSYKEQIARSENATTPMSALSKQVQLMVPLEFNFTINRPGNDDDTVSGKYEQFVTFGSPDANLLSTVNNAALSRLYQNLNSNFKGLTVLGEIGETLAMIRQPAVGLRKGIDEYRRRASAIRRRFSRSNNGWRDYRKALAELWLEYSFGWKPLLVDIQAGYDAFRDRADRSEYTNFRASASDRRVSPRGFVANLGGMPAVIHVEAFAEYEAGVVYIGKSRVKPEVKSGFLTSTNWPDFIPAAWELAPWSFLIDYFVNIGDVLECWASAQLHDITVSSCSSRSLCTTTADATISGYIYQLPNYQSWSESPGTCVTIVKAVERSIPTLSLPKLEVSTRFTAPRALNIAALLALRKSDANFRTRD</sequence>
<organism evidence="8">
    <name type="scientific">Leviviridae sp</name>
    <dbReference type="NCBI Taxonomy" id="2027243"/>
    <lineage>
        <taxon>Viruses</taxon>
        <taxon>Riboviria</taxon>
        <taxon>Orthornavirae</taxon>
        <taxon>Lenarviricota</taxon>
        <taxon>Leviviricetes</taxon>
        <taxon>Norzivirales</taxon>
        <taxon>Fiersviridae</taxon>
    </lineage>
</organism>
<comment type="similarity">
    <text evidence="7">Belongs to the Leviviricetes maturation protein family.</text>
</comment>
<evidence type="ECO:0000256" key="6">
    <source>
        <dbReference type="ARBA" id="ARBA00023296"/>
    </source>
</evidence>
<keyword evidence="4" id="KW-0946">Virion</keyword>
<gene>
    <name evidence="8" type="ORF">H3Bulk42499_000001</name>
</gene>
<dbReference type="GO" id="GO:0039666">
    <property type="term" value="P:virion attachment to host cell pilus"/>
    <property type="evidence" value="ECO:0007669"/>
    <property type="project" value="UniProtKB-KW"/>
</dbReference>
<keyword evidence="2" id="KW-0945">Host-virus interaction</keyword>
<reference evidence="8" key="1">
    <citation type="submission" date="2019-05" db="EMBL/GenBank/DDBJ databases">
        <title>Metatranscriptomic reconstruction reveals RNA viruses with the potential to shape carbon cycling in soil.</title>
        <authorList>
            <person name="Starr E.P."/>
            <person name="Nuccio E."/>
            <person name="Pett-Ridge J."/>
            <person name="Banfield J.F."/>
            <person name="Firestone M.K."/>
        </authorList>
    </citation>
    <scope>NUCLEOTIDE SEQUENCE</scope>
    <source>
        <strain evidence="8">H3_Bulk_42_scaffold_499</strain>
    </source>
</reference>
<protein>
    <recommendedName>
        <fullName evidence="9">Maturation</fullName>
    </recommendedName>
</protein>
<dbReference type="GO" id="GO:0044423">
    <property type="term" value="C:virion component"/>
    <property type="evidence" value="ECO:0007669"/>
    <property type="project" value="UniProtKB-KW"/>
</dbReference>
<evidence type="ECO:0000256" key="1">
    <source>
        <dbReference type="ARBA" id="ARBA00004328"/>
    </source>
</evidence>
<evidence type="ECO:0008006" key="9">
    <source>
        <dbReference type="Google" id="ProtNLM"/>
    </source>
</evidence>
<evidence type="ECO:0000256" key="7">
    <source>
        <dbReference type="ARBA" id="ARBA00035110"/>
    </source>
</evidence>
<dbReference type="Pfam" id="PF03863">
    <property type="entry name" value="Phage_mat-A"/>
    <property type="match status" value="1"/>
</dbReference>
<evidence type="ECO:0000256" key="2">
    <source>
        <dbReference type="ARBA" id="ARBA00022581"/>
    </source>
</evidence>
<dbReference type="InterPro" id="IPR005563">
    <property type="entry name" value="A_protein"/>
</dbReference>
<comment type="subcellular location">
    <subcellularLocation>
        <location evidence="1">Virion</location>
    </subcellularLocation>
</comment>
<evidence type="ECO:0000313" key="8">
    <source>
        <dbReference type="EMBL" id="QDH87992.1"/>
    </source>
</evidence>
<keyword evidence="6" id="KW-1160">Virus entry into host cell</keyword>